<dbReference type="OrthoDB" id="4847715at2759"/>
<dbReference type="HOGENOM" id="CLU_1421341_0_0_1"/>
<gene>
    <name evidence="2" type="ORF">CSUB01_09301</name>
</gene>
<evidence type="ECO:0000256" key="1">
    <source>
        <dbReference type="SAM" id="MobiDB-lite"/>
    </source>
</evidence>
<organism evidence="2 3">
    <name type="scientific">Colletotrichum sublineola</name>
    <name type="common">Sorghum anthracnose fungus</name>
    <dbReference type="NCBI Taxonomy" id="1173701"/>
    <lineage>
        <taxon>Eukaryota</taxon>
        <taxon>Fungi</taxon>
        <taxon>Dikarya</taxon>
        <taxon>Ascomycota</taxon>
        <taxon>Pezizomycotina</taxon>
        <taxon>Sordariomycetes</taxon>
        <taxon>Hypocreomycetidae</taxon>
        <taxon>Glomerellales</taxon>
        <taxon>Glomerellaceae</taxon>
        <taxon>Colletotrichum</taxon>
        <taxon>Colletotrichum graminicola species complex</taxon>
    </lineage>
</organism>
<sequence>MAGPVWLLFSDGLMIEGSLLAEAHLMPFHWRTLPARKVQISASLASGSSGTWLIMGGSLCGMIIARYPGEPLALFITAEDILRDISSSFPFLRSLPPSHETPNIDPMSPTDSGLEKACSQLTGKVSAGVSNANDDKDRRSSSSYFVRGHSEPNLTGMDSGMDHKFNFTMSSGDGLLPGGRRQAPINLFSSD</sequence>
<dbReference type="eggNOG" id="ENOG502SPN1">
    <property type="taxonomic scope" value="Eukaryota"/>
</dbReference>
<feature type="region of interest" description="Disordered" evidence="1">
    <location>
        <begin position="126"/>
        <end position="159"/>
    </location>
</feature>
<dbReference type="Proteomes" id="UP000027238">
    <property type="component" value="Unassembled WGS sequence"/>
</dbReference>
<name>A0A066X1Y0_COLSU</name>
<protein>
    <submittedName>
        <fullName evidence="2">Uncharacterized protein</fullName>
    </submittedName>
</protein>
<accession>A0A066X1Y0</accession>
<reference evidence="3" key="1">
    <citation type="journal article" date="2014" name="Genome Announc.">
        <title>Draft genome sequence of Colletotrichum sublineola, a destructive pathogen of cultivated sorghum.</title>
        <authorList>
            <person name="Baroncelli R."/>
            <person name="Sanz-Martin J.M."/>
            <person name="Rech G.E."/>
            <person name="Sukno S.A."/>
            <person name="Thon M.R."/>
        </authorList>
    </citation>
    <scope>NUCLEOTIDE SEQUENCE [LARGE SCALE GENOMIC DNA]</scope>
    <source>
        <strain evidence="3">TX430BB</strain>
    </source>
</reference>
<feature type="region of interest" description="Disordered" evidence="1">
    <location>
        <begin position="172"/>
        <end position="191"/>
    </location>
</feature>
<keyword evidence="3" id="KW-1185">Reference proteome</keyword>
<dbReference type="AlphaFoldDB" id="A0A066X1Y0"/>
<comment type="caution">
    <text evidence="2">The sequence shown here is derived from an EMBL/GenBank/DDBJ whole genome shotgun (WGS) entry which is preliminary data.</text>
</comment>
<dbReference type="EMBL" id="JMSE01001277">
    <property type="protein sequence ID" value="KDN62982.1"/>
    <property type="molecule type" value="Genomic_DNA"/>
</dbReference>
<proteinExistence type="predicted"/>
<evidence type="ECO:0000313" key="3">
    <source>
        <dbReference type="Proteomes" id="UP000027238"/>
    </source>
</evidence>
<dbReference type="STRING" id="1173701.A0A066X1Y0"/>
<evidence type="ECO:0000313" key="2">
    <source>
        <dbReference type="EMBL" id="KDN62982.1"/>
    </source>
</evidence>